<name>A0A6I8PPV9_ORNAN</name>
<dbReference type="GO" id="GO:0002250">
    <property type="term" value="P:adaptive immune response"/>
    <property type="evidence" value="ECO:0007669"/>
    <property type="project" value="UniProtKB-KW"/>
</dbReference>
<dbReference type="InterPro" id="IPR007110">
    <property type="entry name" value="Ig-like_dom"/>
</dbReference>
<dbReference type="Proteomes" id="UP000002279">
    <property type="component" value="Unplaced"/>
</dbReference>
<evidence type="ECO:0000256" key="2">
    <source>
        <dbReference type="ARBA" id="ARBA00023130"/>
    </source>
</evidence>
<dbReference type="Bgee" id="ENSOANG00000036612">
    <property type="expression patterns" value="Expressed in ovary"/>
</dbReference>
<dbReference type="InterPro" id="IPR003599">
    <property type="entry name" value="Ig_sub"/>
</dbReference>
<dbReference type="InParanoid" id="A0A6I8PPV9"/>
<dbReference type="PROSITE" id="PS50835">
    <property type="entry name" value="IG_LIKE"/>
    <property type="match status" value="1"/>
</dbReference>
<dbReference type="SMART" id="SM00406">
    <property type="entry name" value="IGv"/>
    <property type="match status" value="1"/>
</dbReference>
<dbReference type="GO" id="GO:0042101">
    <property type="term" value="C:T cell receptor complex"/>
    <property type="evidence" value="ECO:0007669"/>
    <property type="project" value="UniProtKB-KW"/>
</dbReference>
<evidence type="ECO:0000256" key="4">
    <source>
        <dbReference type="ARBA" id="ARBA00023319"/>
    </source>
</evidence>
<dbReference type="PANTHER" id="PTHR19367:SF42">
    <property type="entry name" value="T CELL RECEPTOR ALPHA VARIABLE 18"/>
    <property type="match status" value="1"/>
</dbReference>
<dbReference type="Ensembl" id="ENSOANT00000053329.1">
    <property type="protein sequence ID" value="ENSOANP00000054490.1"/>
    <property type="gene ID" value="ENSOANG00000036612.1"/>
</dbReference>
<keyword evidence="1" id="KW-0732">Signal</keyword>
<dbReference type="InterPro" id="IPR036179">
    <property type="entry name" value="Ig-like_dom_sf"/>
</dbReference>
<keyword evidence="5" id="KW-1279">T cell receptor</keyword>
<dbReference type="SMART" id="SM00409">
    <property type="entry name" value="IG"/>
    <property type="match status" value="1"/>
</dbReference>
<evidence type="ECO:0000256" key="3">
    <source>
        <dbReference type="ARBA" id="ARBA00023170"/>
    </source>
</evidence>
<sequence length="224" mass="24230">MLLVFLVSPILTDGDSVNQTEGHVALVEGTALSLNCTYKIGGSTPYVFWYVQFPGEGLQFLLNAMSGREEGKSENGFHAKLNKTETSFHLRKQAITVGDSAVYYCAVSDTEMGASGGAVHKPLTESAVTRSLGRGGCGVKYSRLLWGCLHGDRKLLALLVPQKMAGLVSSLHISFPIFTSPALSVLQHPHLFLSLSQADAHDMARGWKRLQDFVTSGHLHVGFP</sequence>
<proteinExistence type="predicted"/>
<evidence type="ECO:0000256" key="1">
    <source>
        <dbReference type="ARBA" id="ARBA00022729"/>
    </source>
</evidence>
<keyword evidence="2" id="KW-1064">Adaptive immunity</keyword>
<dbReference type="InterPro" id="IPR013106">
    <property type="entry name" value="Ig_V-set"/>
</dbReference>
<dbReference type="AlphaFoldDB" id="A0A6I8PPV9"/>
<dbReference type="InterPro" id="IPR051287">
    <property type="entry name" value="TCR_variable_region"/>
</dbReference>
<evidence type="ECO:0000313" key="7">
    <source>
        <dbReference type="Ensembl" id="ENSOANP00000054490.1"/>
    </source>
</evidence>
<reference evidence="7" key="2">
    <citation type="submission" date="2025-09" db="UniProtKB">
        <authorList>
            <consortium name="Ensembl"/>
        </authorList>
    </citation>
    <scope>IDENTIFICATION</scope>
    <source>
        <strain evidence="7">Glennie</strain>
    </source>
</reference>
<dbReference type="SUPFAM" id="SSF48726">
    <property type="entry name" value="Immunoglobulin"/>
    <property type="match status" value="1"/>
</dbReference>
<evidence type="ECO:0000259" key="6">
    <source>
        <dbReference type="PROSITE" id="PS50835"/>
    </source>
</evidence>
<dbReference type="InterPro" id="IPR013783">
    <property type="entry name" value="Ig-like_fold"/>
</dbReference>
<accession>A0A6I8PPV9</accession>
<dbReference type="Gene3D" id="2.60.40.10">
    <property type="entry name" value="Immunoglobulins"/>
    <property type="match status" value="1"/>
</dbReference>
<dbReference type="FunCoup" id="A0A6I8PPV9">
    <property type="interactions" value="117"/>
</dbReference>
<feature type="domain" description="Ig-like" evidence="6">
    <location>
        <begin position="9"/>
        <end position="124"/>
    </location>
</feature>
<reference evidence="7" key="1">
    <citation type="submission" date="2025-08" db="UniProtKB">
        <authorList>
            <consortium name="Ensembl"/>
        </authorList>
    </citation>
    <scope>IDENTIFICATION</scope>
    <source>
        <strain evidence="7">Glennie</strain>
    </source>
</reference>
<keyword evidence="5" id="KW-0391">Immunity</keyword>
<dbReference type="OMA" id="HISFPIF"/>
<keyword evidence="3" id="KW-0675">Receptor</keyword>
<dbReference type="PANTHER" id="PTHR19367">
    <property type="entry name" value="T-CELL RECEPTOR ALPHA CHAIN V REGION"/>
    <property type="match status" value="1"/>
</dbReference>
<dbReference type="Pfam" id="PF07686">
    <property type="entry name" value="V-set"/>
    <property type="match status" value="1"/>
</dbReference>
<evidence type="ECO:0000256" key="5">
    <source>
        <dbReference type="ARBA" id="ARBA00043266"/>
    </source>
</evidence>
<organism evidence="7 8">
    <name type="scientific">Ornithorhynchus anatinus</name>
    <name type="common">Duckbill platypus</name>
    <dbReference type="NCBI Taxonomy" id="9258"/>
    <lineage>
        <taxon>Eukaryota</taxon>
        <taxon>Metazoa</taxon>
        <taxon>Chordata</taxon>
        <taxon>Craniata</taxon>
        <taxon>Vertebrata</taxon>
        <taxon>Euteleostomi</taxon>
        <taxon>Mammalia</taxon>
        <taxon>Monotremata</taxon>
        <taxon>Ornithorhynchidae</taxon>
        <taxon>Ornithorhynchus</taxon>
    </lineage>
</organism>
<keyword evidence="8" id="KW-1185">Reference proteome</keyword>
<keyword evidence="4" id="KW-0393">Immunoglobulin domain</keyword>
<evidence type="ECO:0000313" key="8">
    <source>
        <dbReference type="Proteomes" id="UP000002279"/>
    </source>
</evidence>
<protein>
    <recommendedName>
        <fullName evidence="6">Ig-like domain-containing protein</fullName>
    </recommendedName>
</protein>
<dbReference type="GeneTree" id="ENSGT00940000153073"/>